<dbReference type="Proteomes" id="UP000295536">
    <property type="component" value="Unassembled WGS sequence"/>
</dbReference>
<dbReference type="PANTHER" id="PTHR35604">
    <property type="entry name" value="TRANSPOSASE INSH FOR INSERTION SEQUENCE ELEMENT IS5A-RELATED"/>
    <property type="match status" value="1"/>
</dbReference>
<feature type="domain" description="Transposase IS4-like" evidence="7">
    <location>
        <begin position="141"/>
        <end position="238"/>
    </location>
</feature>
<keyword evidence="5" id="KW-0233">DNA recombination</keyword>
<evidence type="ECO:0000313" key="11">
    <source>
        <dbReference type="Proteomes" id="UP000295536"/>
    </source>
</evidence>
<dbReference type="InterPro" id="IPR047959">
    <property type="entry name" value="Transpos_IS5"/>
</dbReference>
<dbReference type="Pfam" id="PF05598">
    <property type="entry name" value="DUF772"/>
    <property type="match status" value="1"/>
</dbReference>
<feature type="region of interest" description="Disordered" evidence="6">
    <location>
        <begin position="154"/>
        <end position="174"/>
    </location>
</feature>
<accession>A0A4R3LF61</accession>
<dbReference type="InterPro" id="IPR002559">
    <property type="entry name" value="Transposase_11"/>
</dbReference>
<evidence type="ECO:0000313" key="9">
    <source>
        <dbReference type="EMBL" id="TCS98582.1"/>
    </source>
</evidence>
<gene>
    <name evidence="9" type="ORF">EDC36_1044</name>
    <name evidence="10" type="ORF">Tigna_01898</name>
</gene>
<dbReference type="Pfam" id="PF01609">
    <property type="entry name" value="DDE_Tnp_1"/>
    <property type="match status" value="1"/>
</dbReference>
<dbReference type="InterPro" id="IPR008490">
    <property type="entry name" value="Transposase_InsH_N"/>
</dbReference>
<keyword evidence="3" id="KW-0815">Transposition</keyword>
<proteinExistence type="inferred from homology"/>
<protein>
    <submittedName>
        <fullName evidence="9">IS5 family transposase</fullName>
    </submittedName>
</protein>
<sequence length="394" mass="43132">MKQLSLAAVGFERKRKHTRKRQFLQEMDRVVPWQELVALIEPYAPKPGPKGGRPPYAVETLLRIHFLQQWFNLSDPAVEEALYDTPMFCEFAGLDIGADSLPDESTILRFRHLLEQHELGPRILAIVNAKLADKGLMLQAGTVVDATLIAAPSSTKNRTGQRDPKMHPTRKGNPWHFGMKVHVGVDAETGLVHSVVTTPANVSDVTQAHALLHGQESDVFADAGYRGVDKRAEVQAQHPAVNWHVAMMPSKRKALDKGTLLGAVLDALQQHQSAHPRQGRACLWGAQVCVWLPARQVPGAGQEHGQPDGVVCAVQPVHGAQATAAGVSAPKGGAAAHEQGRNGLPTDHNRSWSTSRRHHLQQQLPTAESEDVVQTFPFRHGRAAEDNRRATSTQ</sequence>
<dbReference type="EMBL" id="VJNC01000012">
    <property type="protein sequence ID" value="TSE20705.1"/>
    <property type="molecule type" value="Genomic_DNA"/>
</dbReference>
<keyword evidence="4" id="KW-0238">DNA-binding</keyword>
<evidence type="ECO:0000256" key="2">
    <source>
        <dbReference type="ARBA" id="ARBA00010075"/>
    </source>
</evidence>
<name>A0A4R3LF61_9BURK</name>
<dbReference type="GO" id="GO:0003677">
    <property type="term" value="F:DNA binding"/>
    <property type="evidence" value="ECO:0007669"/>
    <property type="project" value="UniProtKB-KW"/>
</dbReference>
<evidence type="ECO:0000259" key="7">
    <source>
        <dbReference type="Pfam" id="PF01609"/>
    </source>
</evidence>
<feature type="compositionally biased region" description="Basic and acidic residues" evidence="6">
    <location>
        <begin position="382"/>
        <end position="394"/>
    </location>
</feature>
<dbReference type="EMBL" id="SMAH01000004">
    <property type="protein sequence ID" value="TCS98582.1"/>
    <property type="molecule type" value="Genomic_DNA"/>
</dbReference>
<reference evidence="9 11" key="1">
    <citation type="submission" date="2019-03" db="EMBL/GenBank/DDBJ databases">
        <title>Genomic Encyclopedia of Type Strains, Phase IV (KMG-IV): sequencing the most valuable type-strain genomes for metagenomic binning, comparative biology and taxonomic classification.</title>
        <authorList>
            <person name="Goeker M."/>
        </authorList>
    </citation>
    <scope>NUCLEOTIDE SEQUENCE [LARGE SCALE GENOMIC DNA]</scope>
    <source>
        <strain evidence="9 11">DSM 12034</strain>
    </source>
</reference>
<comment type="function">
    <text evidence="1">Involved in the transposition of the insertion sequence IS5.</text>
</comment>
<evidence type="ECO:0000259" key="8">
    <source>
        <dbReference type="Pfam" id="PF05598"/>
    </source>
</evidence>
<keyword evidence="12" id="KW-1185">Reference proteome</keyword>
<dbReference type="PANTHER" id="PTHR35604:SF2">
    <property type="entry name" value="TRANSPOSASE INSH FOR INSERTION SEQUENCE ELEMENT IS5A-RELATED"/>
    <property type="match status" value="1"/>
</dbReference>
<evidence type="ECO:0000256" key="1">
    <source>
        <dbReference type="ARBA" id="ARBA00003544"/>
    </source>
</evidence>
<evidence type="ECO:0000313" key="12">
    <source>
        <dbReference type="Proteomes" id="UP000315577"/>
    </source>
</evidence>
<feature type="region of interest" description="Disordered" evidence="6">
    <location>
        <begin position="323"/>
        <end position="394"/>
    </location>
</feature>
<evidence type="ECO:0000256" key="5">
    <source>
        <dbReference type="ARBA" id="ARBA00023172"/>
    </source>
</evidence>
<dbReference type="Proteomes" id="UP000315577">
    <property type="component" value="Unassembled WGS sequence"/>
</dbReference>
<comment type="caution">
    <text evidence="9">The sequence shown here is derived from an EMBL/GenBank/DDBJ whole genome shotgun (WGS) entry which is preliminary data.</text>
</comment>
<dbReference type="GO" id="GO:0006313">
    <property type="term" value="P:DNA transposition"/>
    <property type="evidence" value="ECO:0007669"/>
    <property type="project" value="InterPro"/>
</dbReference>
<reference evidence="10 12" key="2">
    <citation type="submission" date="2019-07" db="EMBL/GenBank/DDBJ databases">
        <title>Tepidimonas ignava SPS-1037 draft genome.</title>
        <authorList>
            <person name="Da Costa M.S."/>
            <person name="Froufe H.J.C."/>
            <person name="Egas C."/>
            <person name="Albuquerque L."/>
        </authorList>
    </citation>
    <scope>NUCLEOTIDE SEQUENCE [LARGE SCALE GENOMIC DNA]</scope>
    <source>
        <strain evidence="10 12">SPS-1037</strain>
    </source>
</reference>
<feature type="domain" description="Transposase InsH N-terminal" evidence="8">
    <location>
        <begin position="16"/>
        <end position="112"/>
    </location>
</feature>
<dbReference type="GO" id="GO:0004803">
    <property type="term" value="F:transposase activity"/>
    <property type="evidence" value="ECO:0007669"/>
    <property type="project" value="InterPro"/>
</dbReference>
<dbReference type="NCBIfam" id="NF033581">
    <property type="entry name" value="transpos_IS5_4"/>
    <property type="match status" value="1"/>
</dbReference>
<dbReference type="AlphaFoldDB" id="A0A4R3LF61"/>
<evidence type="ECO:0000313" key="10">
    <source>
        <dbReference type="EMBL" id="TSE20705.1"/>
    </source>
</evidence>
<organism evidence="9 11">
    <name type="scientific">Tepidimonas ignava</name>
    <dbReference type="NCBI Taxonomy" id="114249"/>
    <lineage>
        <taxon>Bacteria</taxon>
        <taxon>Pseudomonadati</taxon>
        <taxon>Pseudomonadota</taxon>
        <taxon>Betaproteobacteria</taxon>
        <taxon>Burkholderiales</taxon>
        <taxon>Tepidimonas</taxon>
    </lineage>
</organism>
<evidence type="ECO:0000256" key="3">
    <source>
        <dbReference type="ARBA" id="ARBA00022578"/>
    </source>
</evidence>
<evidence type="ECO:0000256" key="6">
    <source>
        <dbReference type="SAM" id="MobiDB-lite"/>
    </source>
</evidence>
<evidence type="ECO:0000256" key="4">
    <source>
        <dbReference type="ARBA" id="ARBA00023125"/>
    </source>
</evidence>
<comment type="similarity">
    <text evidence="2">Belongs to the transposase 11 family.</text>
</comment>